<proteinExistence type="predicted"/>
<evidence type="ECO:0000313" key="3">
    <source>
        <dbReference type="Proteomes" id="UP001207654"/>
    </source>
</evidence>
<accession>A0ABT4AI80</accession>
<evidence type="ECO:0000313" key="2">
    <source>
        <dbReference type="EMBL" id="MCY1081388.1"/>
    </source>
</evidence>
<feature type="compositionally biased region" description="Basic and acidic residues" evidence="1">
    <location>
        <begin position="206"/>
        <end position="217"/>
    </location>
</feature>
<comment type="caution">
    <text evidence="2">The sequence shown here is derived from an EMBL/GenBank/DDBJ whole genome shotgun (WGS) entry which is preliminary data.</text>
</comment>
<feature type="region of interest" description="Disordered" evidence="1">
    <location>
        <begin position="1"/>
        <end position="20"/>
    </location>
</feature>
<dbReference type="RefSeq" id="WP_267539988.1">
    <property type="nucleotide sequence ID" value="NZ_JAPNKA010000001.1"/>
</dbReference>
<reference evidence="2 3" key="1">
    <citation type="submission" date="2022-11" db="EMBL/GenBank/DDBJ databases">
        <title>Minimal conservation of predation-associated metabolite biosynthetic gene clusters underscores biosynthetic potential of Myxococcota including descriptions for ten novel species: Archangium lansinium sp. nov., Myxococcus landrumus sp. nov., Nannocystis bai.</title>
        <authorList>
            <person name="Ahearne A."/>
            <person name="Stevens C."/>
            <person name="Phillips K."/>
        </authorList>
    </citation>
    <scope>NUCLEOTIDE SEQUENCE [LARGE SCALE GENOMIC DNA]</scope>
    <source>
        <strain evidence="2 3">MIWBW</strain>
    </source>
</reference>
<feature type="region of interest" description="Disordered" evidence="1">
    <location>
        <begin position="206"/>
        <end position="236"/>
    </location>
</feature>
<keyword evidence="3" id="KW-1185">Reference proteome</keyword>
<name>A0ABT4AI80_9BACT</name>
<organism evidence="2 3">
    <name type="scientific">Archangium lansingense</name>
    <dbReference type="NCBI Taxonomy" id="2995310"/>
    <lineage>
        <taxon>Bacteria</taxon>
        <taxon>Pseudomonadati</taxon>
        <taxon>Myxococcota</taxon>
        <taxon>Myxococcia</taxon>
        <taxon>Myxococcales</taxon>
        <taxon>Cystobacterineae</taxon>
        <taxon>Archangiaceae</taxon>
        <taxon>Archangium</taxon>
    </lineage>
</organism>
<protein>
    <submittedName>
        <fullName evidence="2">Uncharacterized protein</fullName>
    </submittedName>
</protein>
<dbReference type="EMBL" id="JAPNKA010000001">
    <property type="protein sequence ID" value="MCY1081388.1"/>
    <property type="molecule type" value="Genomic_DNA"/>
</dbReference>
<dbReference type="Proteomes" id="UP001207654">
    <property type="component" value="Unassembled WGS sequence"/>
</dbReference>
<gene>
    <name evidence="2" type="ORF">OV287_43735</name>
</gene>
<evidence type="ECO:0000256" key="1">
    <source>
        <dbReference type="SAM" id="MobiDB-lite"/>
    </source>
</evidence>
<sequence length="236" mass="26640">MTDEELSRALRGREPPANPEHRERIEQELLAAYDTRVERHARRVRSPMWRYATAAGLLLGLVSATQVSAEYKLEVGKRIQLVLPAGREVPPGLGDRVARAFVSESSRLVDVGVMMRRTPDGAATLVVDVWGDRLTQGSDGMERLRAVPELAGLPMEVTNLEGRVRDNLLGLVRYRLFRAGASPEEREVVRQRVIEELRRQEGEEAQIDVHVEEDSQKQRMRVRVRKQVPAPPSPSE</sequence>